<organism evidence="12 13">
    <name type="scientific">Phytohabitans rumicis</name>
    <dbReference type="NCBI Taxonomy" id="1076125"/>
    <lineage>
        <taxon>Bacteria</taxon>
        <taxon>Bacillati</taxon>
        <taxon>Actinomycetota</taxon>
        <taxon>Actinomycetes</taxon>
        <taxon>Micromonosporales</taxon>
        <taxon>Micromonosporaceae</taxon>
    </lineage>
</organism>
<dbReference type="AlphaFoldDB" id="A0A6V8LJM4"/>
<dbReference type="GO" id="GO:0005524">
    <property type="term" value="F:ATP binding"/>
    <property type="evidence" value="ECO:0007669"/>
    <property type="project" value="UniProtKB-KW"/>
</dbReference>
<feature type="region of interest" description="Disordered" evidence="11">
    <location>
        <begin position="186"/>
        <end position="205"/>
    </location>
</feature>
<gene>
    <name evidence="12" type="ORF">Prum_093820</name>
</gene>
<protein>
    <recommendedName>
        <fullName evidence="14">UvrA DNA-binding domain-containing protein</fullName>
    </recommendedName>
</protein>
<dbReference type="GO" id="GO:0006281">
    <property type="term" value="P:DNA repair"/>
    <property type="evidence" value="ECO:0007669"/>
    <property type="project" value="UniProtKB-KW"/>
</dbReference>
<evidence type="ECO:0000256" key="6">
    <source>
        <dbReference type="ARBA" id="ARBA00022769"/>
    </source>
</evidence>
<evidence type="ECO:0000256" key="3">
    <source>
        <dbReference type="ARBA" id="ARBA00022737"/>
    </source>
</evidence>
<comment type="caution">
    <text evidence="12">The sequence shown here is derived from an EMBL/GenBank/DDBJ whole genome shotgun (WGS) entry which is preliminary data.</text>
</comment>
<dbReference type="Gene3D" id="1.20.1580.10">
    <property type="entry name" value="ABC transporter ATPase like domain"/>
    <property type="match status" value="1"/>
</dbReference>
<evidence type="ECO:0008006" key="14">
    <source>
        <dbReference type="Google" id="ProtNLM"/>
    </source>
</evidence>
<dbReference type="GO" id="GO:0004518">
    <property type="term" value="F:nuclease activity"/>
    <property type="evidence" value="ECO:0007669"/>
    <property type="project" value="UniProtKB-KW"/>
</dbReference>
<keyword evidence="8" id="KW-0267">Excision nuclease</keyword>
<dbReference type="PANTHER" id="PTHR43152">
    <property type="entry name" value="UVRABC SYSTEM PROTEIN A"/>
    <property type="match status" value="1"/>
</dbReference>
<evidence type="ECO:0000256" key="1">
    <source>
        <dbReference type="ARBA" id="ARBA00004496"/>
    </source>
</evidence>
<keyword evidence="6" id="KW-0228">DNA excision</keyword>
<evidence type="ECO:0000256" key="8">
    <source>
        <dbReference type="ARBA" id="ARBA00022881"/>
    </source>
</evidence>
<evidence type="ECO:0000256" key="7">
    <source>
        <dbReference type="ARBA" id="ARBA00022840"/>
    </source>
</evidence>
<dbReference type="Gene3D" id="1.10.8.280">
    <property type="entry name" value="ABC transporter ATPase domain-like"/>
    <property type="match status" value="1"/>
</dbReference>
<reference evidence="12 13" key="1">
    <citation type="submission" date="2020-03" db="EMBL/GenBank/DDBJ databases">
        <title>Whole genome shotgun sequence of Phytohabitans rumicis NBRC 108638.</title>
        <authorList>
            <person name="Komaki H."/>
            <person name="Tamura T."/>
        </authorList>
    </citation>
    <scope>NUCLEOTIDE SEQUENCE [LARGE SCALE GENOMIC DNA]</scope>
    <source>
        <strain evidence="12 13">NBRC 108638</strain>
    </source>
</reference>
<name>A0A6V8LJM4_9ACTN</name>
<evidence type="ECO:0000256" key="2">
    <source>
        <dbReference type="ARBA" id="ARBA00022490"/>
    </source>
</evidence>
<keyword evidence="5" id="KW-0227">DNA damage</keyword>
<dbReference type="GO" id="GO:0005737">
    <property type="term" value="C:cytoplasm"/>
    <property type="evidence" value="ECO:0007669"/>
    <property type="project" value="UniProtKB-SubCell"/>
</dbReference>
<evidence type="ECO:0000256" key="10">
    <source>
        <dbReference type="ARBA" id="ARBA00023204"/>
    </source>
</evidence>
<keyword evidence="2" id="KW-0963">Cytoplasm</keyword>
<evidence type="ECO:0000256" key="9">
    <source>
        <dbReference type="ARBA" id="ARBA00023125"/>
    </source>
</evidence>
<sequence>MLRILFSRLGKPHIGSPNAYSFNVPSVKASGAITVERGGKTKAEKATFTRLGGMCPRCEGMGAVTDFDLSALYDDSLSLNEGALTIPGYSMDGWYGRIFRGCGFFDPDKPIRRYNKRELHDLLYKEPTKIKVDGINLTYAGLIPQIQKSFLSKDVDAMQPHIRAFVERAVTFTTCPECDGTRLARRPARRRSTGRTSRTSARCRSATWPTGSGAWTSRRWRRCWPGCSTCWTRSRRSGWAT</sequence>
<keyword evidence="7" id="KW-0067">ATP-binding</keyword>
<keyword evidence="9" id="KW-0238">DNA-binding</keyword>
<feature type="compositionally biased region" description="Low complexity" evidence="11">
    <location>
        <begin position="194"/>
        <end position="205"/>
    </location>
</feature>
<comment type="subcellular location">
    <subcellularLocation>
        <location evidence="1">Cytoplasm</location>
    </subcellularLocation>
</comment>
<dbReference type="GO" id="GO:0003677">
    <property type="term" value="F:DNA binding"/>
    <property type="evidence" value="ECO:0007669"/>
    <property type="project" value="UniProtKB-KW"/>
</dbReference>
<proteinExistence type="predicted"/>
<accession>A0A6V8LJM4</accession>
<evidence type="ECO:0000313" key="13">
    <source>
        <dbReference type="Proteomes" id="UP000482960"/>
    </source>
</evidence>
<keyword evidence="10" id="KW-0234">DNA repair</keyword>
<keyword evidence="3" id="KW-0677">Repeat</keyword>
<evidence type="ECO:0000313" key="12">
    <source>
        <dbReference type="EMBL" id="GFJ95740.1"/>
    </source>
</evidence>
<dbReference type="PANTHER" id="PTHR43152:SF2">
    <property type="entry name" value="DRUG RESISTANCE ABC TRANSPORTER"/>
    <property type="match status" value="1"/>
</dbReference>
<evidence type="ECO:0000256" key="4">
    <source>
        <dbReference type="ARBA" id="ARBA00022741"/>
    </source>
</evidence>
<dbReference type="EMBL" id="BLPG01000002">
    <property type="protein sequence ID" value="GFJ95740.1"/>
    <property type="molecule type" value="Genomic_DNA"/>
</dbReference>
<evidence type="ECO:0000256" key="5">
    <source>
        <dbReference type="ARBA" id="ARBA00022763"/>
    </source>
</evidence>
<evidence type="ECO:0000256" key="11">
    <source>
        <dbReference type="SAM" id="MobiDB-lite"/>
    </source>
</evidence>
<dbReference type="Proteomes" id="UP000482960">
    <property type="component" value="Unassembled WGS sequence"/>
</dbReference>
<keyword evidence="4" id="KW-0547">Nucleotide-binding</keyword>
<reference evidence="12 13" key="2">
    <citation type="submission" date="2020-03" db="EMBL/GenBank/DDBJ databases">
        <authorList>
            <person name="Ichikawa N."/>
            <person name="Kimura A."/>
            <person name="Kitahashi Y."/>
            <person name="Uohara A."/>
        </authorList>
    </citation>
    <scope>NUCLEOTIDE SEQUENCE [LARGE SCALE GENOMIC DNA]</scope>
    <source>
        <strain evidence="12 13">NBRC 108638</strain>
    </source>
</reference>
<keyword evidence="13" id="KW-1185">Reference proteome</keyword>